<dbReference type="RefSeq" id="XP_005711356.1">
    <property type="nucleotide sequence ID" value="XM_005711299.1"/>
</dbReference>
<organism evidence="2 3">
    <name type="scientific">Chondrus crispus</name>
    <name type="common">Carrageen Irish moss</name>
    <name type="synonym">Polymorpha crispa</name>
    <dbReference type="NCBI Taxonomy" id="2769"/>
    <lineage>
        <taxon>Eukaryota</taxon>
        <taxon>Rhodophyta</taxon>
        <taxon>Florideophyceae</taxon>
        <taxon>Rhodymeniophycidae</taxon>
        <taxon>Gigartinales</taxon>
        <taxon>Gigartinaceae</taxon>
        <taxon>Chondrus</taxon>
    </lineage>
</organism>
<dbReference type="AlphaFoldDB" id="R7QRF4"/>
<feature type="compositionally biased region" description="Polar residues" evidence="1">
    <location>
        <begin position="449"/>
        <end position="494"/>
    </location>
</feature>
<dbReference type="Proteomes" id="UP000012073">
    <property type="component" value="Unassembled WGS sequence"/>
</dbReference>
<evidence type="ECO:0000313" key="3">
    <source>
        <dbReference type="Proteomes" id="UP000012073"/>
    </source>
</evidence>
<dbReference type="GeneID" id="17319066"/>
<reference evidence="3" key="1">
    <citation type="journal article" date="2013" name="Proc. Natl. Acad. Sci. U.S.A.">
        <title>Genome structure and metabolic features in the red seaweed Chondrus crispus shed light on evolution of the Archaeplastida.</title>
        <authorList>
            <person name="Collen J."/>
            <person name="Porcel B."/>
            <person name="Carre W."/>
            <person name="Ball S.G."/>
            <person name="Chaparro C."/>
            <person name="Tonon T."/>
            <person name="Barbeyron T."/>
            <person name="Michel G."/>
            <person name="Noel B."/>
            <person name="Valentin K."/>
            <person name="Elias M."/>
            <person name="Artiguenave F."/>
            <person name="Arun A."/>
            <person name="Aury J.M."/>
            <person name="Barbosa-Neto J.F."/>
            <person name="Bothwell J.H."/>
            <person name="Bouget F.Y."/>
            <person name="Brillet L."/>
            <person name="Cabello-Hurtado F."/>
            <person name="Capella-Gutierrez S."/>
            <person name="Charrier B."/>
            <person name="Cladiere L."/>
            <person name="Cock J.M."/>
            <person name="Coelho S.M."/>
            <person name="Colleoni C."/>
            <person name="Czjzek M."/>
            <person name="Da Silva C."/>
            <person name="Delage L."/>
            <person name="Denoeud F."/>
            <person name="Deschamps P."/>
            <person name="Dittami S.M."/>
            <person name="Gabaldon T."/>
            <person name="Gachon C.M."/>
            <person name="Groisillier A."/>
            <person name="Herve C."/>
            <person name="Jabbari K."/>
            <person name="Katinka M."/>
            <person name="Kloareg B."/>
            <person name="Kowalczyk N."/>
            <person name="Labadie K."/>
            <person name="Leblanc C."/>
            <person name="Lopez P.J."/>
            <person name="McLachlan D.H."/>
            <person name="Meslet-Cladiere L."/>
            <person name="Moustafa A."/>
            <person name="Nehr Z."/>
            <person name="Nyvall Collen P."/>
            <person name="Panaud O."/>
            <person name="Partensky F."/>
            <person name="Poulain J."/>
            <person name="Rensing S.A."/>
            <person name="Rousvoal S."/>
            <person name="Samson G."/>
            <person name="Symeonidi A."/>
            <person name="Weissenbach J."/>
            <person name="Zambounis A."/>
            <person name="Wincker P."/>
            <person name="Boyen C."/>
        </authorList>
    </citation>
    <scope>NUCLEOTIDE SEQUENCE [LARGE SCALE GENOMIC DNA]</scope>
    <source>
        <strain evidence="3">cv. Stackhouse</strain>
    </source>
</reference>
<gene>
    <name evidence="2" type="ORF">CHC_T00007672001</name>
</gene>
<proteinExistence type="predicted"/>
<dbReference type="EMBL" id="HG002301">
    <property type="protein sequence ID" value="CDF41062.1"/>
    <property type="molecule type" value="Genomic_DNA"/>
</dbReference>
<name>R7QRF4_CHOCR</name>
<accession>R7QRF4</accession>
<sequence length="545" mass="60084">MVAVREFKPAPLLFQGPLYTEHEDLDDASHPVDASNESSFVSLKLLRCGANRPPVLLRATRGGDVSVLIGMENVEAQWFITSDPHSTSSEELLETNEDYAECARTVAPSLLCFEHFRFDMPVKLVPVGQKTDADALYAVTRYTVFSVRLSFISALADAATLESTPRSLVSQILSVWKPGLATDRPEKEHTVLGLTPFFARGEGPVALVLCSNGTLHASDPLTWMNDFEKVCPGSLLGPELDSEVTWGNSRPFTGRAAFAFPDSGKEMMEILHRIQTLQGTSGGRVTAGTLGVVGNVHSQSSVLEYLRKRVEVCTGGLDGPGIGDSCSSLNTVLGDWSVDLQTRSRLHIDDVDKLQTALSDIERSGIILQGKCLRVEEGNIMLRERIRVLMKKIQQGSSHLSPVERARYTKLKEKKHRLASLRNRISELESASQARKAPVWRDGEGVLSTPRQGFQSPYGTSITSNKLQSPSRSSTRSKRWSASPSWRSKGSPTMQRGAEFSPTSDQTDLTREEVKMIKETLEKHSKDIGDAMDLSTKLWQRLSVQ</sequence>
<evidence type="ECO:0000256" key="1">
    <source>
        <dbReference type="SAM" id="MobiDB-lite"/>
    </source>
</evidence>
<dbReference type="OrthoDB" id="9023at2763"/>
<dbReference type="Gramene" id="CDF41062">
    <property type="protein sequence ID" value="CDF41062"/>
    <property type="gene ID" value="CHC_T00007672001"/>
</dbReference>
<feature type="region of interest" description="Disordered" evidence="1">
    <location>
        <begin position="432"/>
        <end position="509"/>
    </location>
</feature>
<keyword evidence="3" id="KW-1185">Reference proteome</keyword>
<evidence type="ECO:0000313" key="2">
    <source>
        <dbReference type="EMBL" id="CDF41062.1"/>
    </source>
</evidence>
<protein>
    <submittedName>
        <fullName evidence="2">Uncharacterized protein</fullName>
    </submittedName>
</protein>
<dbReference type="KEGG" id="ccp:CHC_T00007672001"/>